<evidence type="ECO:0000313" key="1">
    <source>
        <dbReference type="EMBL" id="MEO3684061.1"/>
    </source>
</evidence>
<organism evidence="1 2">
    <name type="scientific">Shewanella vesiculosa</name>
    <dbReference type="NCBI Taxonomy" id="518738"/>
    <lineage>
        <taxon>Bacteria</taxon>
        <taxon>Pseudomonadati</taxon>
        <taxon>Pseudomonadota</taxon>
        <taxon>Gammaproteobacteria</taxon>
        <taxon>Alteromonadales</taxon>
        <taxon>Shewanellaceae</taxon>
        <taxon>Shewanella</taxon>
    </lineage>
</organism>
<dbReference type="Proteomes" id="UP001477278">
    <property type="component" value="Unassembled WGS sequence"/>
</dbReference>
<evidence type="ECO:0000313" key="2">
    <source>
        <dbReference type="Proteomes" id="UP001477278"/>
    </source>
</evidence>
<gene>
    <name evidence="1" type="ORF">ABHN84_17455</name>
</gene>
<proteinExistence type="predicted"/>
<accession>A0ABV0FVS9</accession>
<sequence>MAKGESGRIVLEVDPELKKTLYSILAMEQKTLKDWFVDKAHKHIDEKKNELIKSFSKVKNEV</sequence>
<protein>
    <submittedName>
        <fullName evidence="1">Uncharacterized protein</fullName>
    </submittedName>
</protein>
<dbReference type="RefSeq" id="WP_347690756.1">
    <property type="nucleotide sequence ID" value="NZ_JBDPZN010000008.1"/>
</dbReference>
<name>A0ABV0FVS9_9GAMM</name>
<comment type="caution">
    <text evidence="1">The sequence shown here is derived from an EMBL/GenBank/DDBJ whole genome shotgun (WGS) entry which is preliminary data.</text>
</comment>
<reference evidence="1 2" key="1">
    <citation type="submission" date="2024-05" db="EMBL/GenBank/DDBJ databases">
        <title>Genome sequencing of Marine Estuary Bacteria, Shewanella vesiculosa and S. baltica, and Pseudomonas syringae.</title>
        <authorList>
            <person name="Gurung A."/>
            <person name="Maclea K.S."/>
        </authorList>
    </citation>
    <scope>NUCLEOTIDE SEQUENCE [LARGE SCALE GENOMIC DNA]</scope>
    <source>
        <strain evidence="1 2">1A</strain>
    </source>
</reference>
<dbReference type="EMBL" id="JBDPZN010000008">
    <property type="protein sequence ID" value="MEO3684061.1"/>
    <property type="molecule type" value="Genomic_DNA"/>
</dbReference>
<keyword evidence="2" id="KW-1185">Reference proteome</keyword>